<feature type="non-terminal residue" evidence="1">
    <location>
        <position position="1"/>
    </location>
</feature>
<reference evidence="1" key="4">
    <citation type="journal article" date="2001" name="Nature">
        <title>Functional annotation of a full-length mouse cDNA collection.</title>
        <authorList>
            <consortium name="The RIKEN Genome Exploration Research Group Phase II Team and the FANTOM Consortium"/>
        </authorList>
    </citation>
    <scope>NUCLEOTIDE SEQUENCE</scope>
    <source>
        <strain evidence="1">C57BL/6J</strain>
        <tissue evidence="1">Testis</tissue>
    </source>
</reference>
<reference evidence="1" key="5">
    <citation type="journal article" date="2002" name="Nature">
        <title>Analysis of the mouse transcriptome based on functional annotation of 60,770 full-length cDNAs.</title>
        <authorList>
            <consortium name="The FANTOM Consortium and the RIKEN Genome Exploration Research Group Phase I and II Team"/>
        </authorList>
    </citation>
    <scope>NUCLEOTIDE SEQUENCE</scope>
    <source>
        <strain evidence="1">C57BL/6J</strain>
        <tissue evidence="1">Testis</tissue>
    </source>
</reference>
<name>Q3V164_MOUSE</name>
<dbReference type="EMBL" id="AK132662">
    <property type="protein sequence ID" value="BAE21288.1"/>
    <property type="molecule type" value="mRNA"/>
</dbReference>
<reference evidence="1" key="6">
    <citation type="submission" date="2004-03" db="EMBL/GenBank/DDBJ databases">
        <authorList>
            <person name="Arakawa T."/>
            <person name="Carninci P."/>
            <person name="Fukuda S."/>
            <person name="Hashizume W."/>
            <person name="Hayashida K."/>
            <person name="Hori F."/>
            <person name="Iida J."/>
            <person name="Imamura K."/>
            <person name="Imotani K."/>
            <person name="Itoh M."/>
            <person name="Kanagawa S."/>
            <person name="Kawai J."/>
            <person name="Kojima M."/>
            <person name="Konno H."/>
            <person name="Murata M."/>
            <person name="Nakamura M."/>
            <person name="Ninomiya N."/>
            <person name="Nishiyori H."/>
            <person name="Nomura K."/>
            <person name="Ohno M."/>
            <person name="Sakazume N."/>
            <person name="Sano H."/>
            <person name="Sasaki D."/>
            <person name="Shibata K."/>
            <person name="Shiraki T."/>
            <person name="Tagami M."/>
            <person name="Tagami Y."/>
            <person name="Waki K."/>
            <person name="Watahiki A."/>
            <person name="Muramatsu M."/>
            <person name="Hayashizaki Y."/>
        </authorList>
    </citation>
    <scope>NUCLEOTIDE SEQUENCE</scope>
    <source>
        <strain evidence="1">C57BL/6J</strain>
        <tissue evidence="1">Testis</tissue>
    </source>
</reference>
<protein>
    <submittedName>
        <fullName evidence="1">Uncharacterized protein</fullName>
    </submittedName>
</protein>
<evidence type="ECO:0000313" key="2">
    <source>
        <dbReference type="MGI" id="MGI:3704238"/>
    </source>
</evidence>
<dbReference type="AlphaFoldDB" id="Q3V164"/>
<accession>Q3V164</accession>
<proteinExistence type="evidence at transcript level"/>
<reference evidence="1" key="8">
    <citation type="journal article" date="2005" name="Science">
        <title>Antisense Transcription in the Mammalian Transcriptome.</title>
        <authorList>
            <consortium name="RIKEN Genome Exploration Research Group and Genome Science Group (Genome Network Project Core Group) and the FANTOM Consortium"/>
        </authorList>
    </citation>
    <scope>NUCLEOTIDE SEQUENCE</scope>
    <source>
        <strain evidence="1">C57BL/6J</strain>
        <tissue evidence="1">Testis</tissue>
    </source>
</reference>
<dbReference type="AGR" id="MGI:3704238"/>
<reference evidence="1" key="3">
    <citation type="journal article" date="2000" name="Genome Res.">
        <title>RIKEN integrated sequence analysis (RISA) system--384-format sequencing pipeline with 384 multicapillary sequencer.</title>
        <authorList>
            <person name="Shibata K."/>
            <person name="Itoh M."/>
            <person name="Aizawa K."/>
            <person name="Nagaoka S."/>
            <person name="Sasaki N."/>
            <person name="Carninci P."/>
            <person name="Konno H."/>
            <person name="Akiyama J."/>
            <person name="Nishi K."/>
            <person name="Kitsunai T."/>
            <person name="Tashiro H."/>
            <person name="Itoh M."/>
            <person name="Sumi N."/>
            <person name="Ishii Y."/>
            <person name="Nakamura S."/>
            <person name="Hazama M."/>
            <person name="Nishine T."/>
            <person name="Harada A."/>
            <person name="Yamamoto R."/>
            <person name="Matsumoto H."/>
            <person name="Sakaguchi S."/>
            <person name="Ikegami T."/>
            <person name="Kashiwagi K."/>
            <person name="Fujiwake S."/>
            <person name="Inoue K."/>
            <person name="Togawa Y."/>
            <person name="Izawa M."/>
            <person name="Ohara E."/>
            <person name="Watahiki M."/>
            <person name="Yoneda Y."/>
            <person name="Ishikawa T."/>
            <person name="Ozawa K."/>
            <person name="Tanaka T."/>
            <person name="Matsuura S."/>
            <person name="Kawai J."/>
            <person name="Okazaki Y."/>
            <person name="Muramatsu M."/>
            <person name="Inoue Y."/>
            <person name="Kira A."/>
            <person name="Hayashizaki Y."/>
        </authorList>
    </citation>
    <scope>NUCLEOTIDE SEQUENCE</scope>
    <source>
        <strain evidence="1">C57BL/6J</strain>
        <tissue evidence="1">Testis</tissue>
    </source>
</reference>
<reference evidence="1" key="1">
    <citation type="journal article" date="1999" name="Methods Enzymol.">
        <title>High-efficiency full-length cDNA cloning.</title>
        <authorList>
            <person name="Carninci P."/>
            <person name="Hayashizaki Y."/>
        </authorList>
    </citation>
    <scope>NUCLEOTIDE SEQUENCE</scope>
    <source>
        <strain evidence="1">C57BL/6J</strain>
        <tissue evidence="1">Testis</tissue>
    </source>
</reference>
<reference evidence="1" key="2">
    <citation type="journal article" date="2000" name="Genome Res.">
        <title>Normalization and subtraction of cap-trapper-selected cDNAs to prepare full-length cDNA libraries for rapid discovery of new genes.</title>
        <authorList>
            <person name="Carninci P."/>
            <person name="Shibata Y."/>
            <person name="Hayatsu N."/>
            <person name="Sugahara Y."/>
            <person name="Shibata K."/>
            <person name="Itoh M."/>
            <person name="Konno H."/>
            <person name="Okazaki Y."/>
            <person name="Muramatsu M."/>
            <person name="Hayashizaki Y."/>
        </authorList>
    </citation>
    <scope>NUCLEOTIDE SEQUENCE</scope>
    <source>
        <strain evidence="1">C57BL/6J</strain>
        <tissue evidence="1">Testis</tissue>
    </source>
</reference>
<reference evidence="1" key="7">
    <citation type="journal article" date="2005" name="Science">
        <title>The Transcriptional Landscape of the Mammalian Genome.</title>
        <authorList>
            <consortium name="The FANTOM Consortium"/>
            <consortium name="Riken Genome Exploration Research Group and Genome Science Group (Genome Network Project Core Group)"/>
        </authorList>
    </citation>
    <scope>NUCLEOTIDE SEQUENCE</scope>
    <source>
        <strain evidence="1">C57BL/6J</strain>
        <tissue evidence="1">Testis</tissue>
    </source>
</reference>
<organism evidence="1">
    <name type="scientific">Mus musculus</name>
    <name type="common">Mouse</name>
    <dbReference type="NCBI Taxonomy" id="10090"/>
    <lineage>
        <taxon>Eukaryota</taxon>
        <taxon>Metazoa</taxon>
        <taxon>Chordata</taxon>
        <taxon>Craniata</taxon>
        <taxon>Vertebrata</taxon>
        <taxon>Euteleostomi</taxon>
        <taxon>Mammalia</taxon>
        <taxon>Eutheria</taxon>
        <taxon>Euarchontoglires</taxon>
        <taxon>Glires</taxon>
        <taxon>Rodentia</taxon>
        <taxon>Myomorpha</taxon>
        <taxon>Muroidea</taxon>
        <taxon>Muridae</taxon>
        <taxon>Murinae</taxon>
        <taxon>Mus</taxon>
        <taxon>Mus</taxon>
    </lineage>
</organism>
<evidence type="ECO:0000313" key="1">
    <source>
        <dbReference type="EMBL" id="BAE21288.1"/>
    </source>
</evidence>
<dbReference type="MGI" id="MGI:3704238">
    <property type="gene designation" value="4921514A10Rik"/>
</dbReference>
<gene>
    <name evidence="2" type="primary">4921514A10Rik</name>
</gene>
<sequence>FPLLKSSRLPQQCDPWQTIQEAVVAAAASFLACIYLRCLKPCDPSGPNGCLITLLGCLLSSGWEILVGLEEERRQALRIEKLPRFFSVGHVGVGACVWPETVRLGKSMHFPHWQLPVGRKVWSMVHLIAITASPTCHVPLLLCKQRGCTQPILWREESHEARHRPQNRLR</sequence>